<dbReference type="InterPro" id="IPR059179">
    <property type="entry name" value="MLKL-like_MCAfunc"/>
</dbReference>
<dbReference type="Gene3D" id="1.20.930.20">
    <property type="entry name" value="Adaptor protein Cbl, N-terminal domain"/>
    <property type="match status" value="1"/>
</dbReference>
<dbReference type="PANTHER" id="PTHR47691">
    <property type="entry name" value="REGULATOR-RELATED"/>
    <property type="match status" value="1"/>
</dbReference>
<dbReference type="InterPro" id="IPR049052">
    <property type="entry name" value="nSTAND1"/>
</dbReference>
<keyword evidence="3" id="KW-1185">Reference proteome</keyword>
<dbReference type="Proteomes" id="UP000620124">
    <property type="component" value="Unassembled WGS sequence"/>
</dbReference>
<dbReference type="GO" id="GO:0007166">
    <property type="term" value="P:cell surface receptor signaling pathway"/>
    <property type="evidence" value="ECO:0007669"/>
    <property type="project" value="InterPro"/>
</dbReference>
<sequence>MPRDTRKPDVQSHGNQILERTATAARLLLNISDDDSAKNPFLKGIAGISILLLEMVQTVKANKSQCLDMLEQIHEIIFAIINILSDGSVLPPTVLHSLSEFFDTLQKVHAFVRSQVDFSLFRRVLRYSETTALLEDCNVGLQHAIDVFGIRSGLSMTTILADFKEKTEMHHEELMELLQQANSTRSTFSLYESSSDSSLCLLPSSPQIFHGRDGELEELVKKLLELEPFRAVILGPGGIGKSSLALAVLHHREVQSHFGAYRHFISLESSSSASDMISTIAAFFGIEESPKLSKAIVRYLADLATPCVIVLDNLEDCWEAVSSRSDVEDFLSLLSEIPHLQLLVTMRGAERPGKVKWTRPFLPALDPLDDEAARQTFLDIADEVDGGELTALLALTDNLPLAITLMANLTSFEGGESVLKRWASETTSLLSEGFNKRANLDKSIMISLSSPRMLASPHARELLSLIKSTLLRCSLIYPSADGRLRTLAPIRQYVAERFPPGAHSFNALRAYFYELASLFRVPTDLPNRELIQRLSVEFANVRAVTTHALARSLHLADTVRCAIDLMHFNASSKSAPYELPDAVHQAVEHMGDLLVKGDYLLAQARITVGRPPCLPLTTEALKCFEEKNDAFGQVRALYTLASHLSLVGKFQESIETAERGARLAEKLGNLSMQALCMNASAEAYRNMGDLRMALIYGHGARRLSQASGNMTAEAWVTQEYASCLVTVGDYAGGADLCAVNTSLLSALGIAHLDVHAYRNVLNVSAEIFDRRTEYEAAHALRIRIYNARRAIDDMPKAWDLVNIGLIEIELGDLSSARRRVEAAQRAVSPAIHKAAGLDIISQIIIGDLDFHNGDYEGARKGLQNALAQTGWMDLGMMAMERLSNVALKTNDMHSAMRYSVLLLVSSKKTQDLAATHQSIRRLGDISLASGDKMTAMNLFQVALDGKYNQHKWSLYWG</sequence>
<dbReference type="Pfam" id="PF20703">
    <property type="entry name" value="nSTAND1"/>
    <property type="match status" value="1"/>
</dbReference>
<accession>A0A8H6YG24</accession>
<organism evidence="2 3">
    <name type="scientific">Mycena venus</name>
    <dbReference type="NCBI Taxonomy" id="2733690"/>
    <lineage>
        <taxon>Eukaryota</taxon>
        <taxon>Fungi</taxon>
        <taxon>Dikarya</taxon>
        <taxon>Basidiomycota</taxon>
        <taxon>Agaricomycotina</taxon>
        <taxon>Agaricomycetes</taxon>
        <taxon>Agaricomycetidae</taxon>
        <taxon>Agaricales</taxon>
        <taxon>Marasmiineae</taxon>
        <taxon>Mycenaceae</taxon>
        <taxon>Mycena</taxon>
    </lineage>
</organism>
<gene>
    <name evidence="2" type="ORF">MVEN_00883000</name>
</gene>
<dbReference type="CDD" id="cd21037">
    <property type="entry name" value="MLKL_NTD"/>
    <property type="match status" value="1"/>
</dbReference>
<protein>
    <submittedName>
        <fullName evidence="2">NB-ARC domain-containing protein</fullName>
    </submittedName>
</protein>
<dbReference type="OrthoDB" id="1534087at2759"/>
<dbReference type="InterPro" id="IPR036537">
    <property type="entry name" value="Adaptor_Cbl_N_dom_sf"/>
</dbReference>
<dbReference type="SUPFAM" id="SSF52540">
    <property type="entry name" value="P-loop containing nucleoside triphosphate hydrolases"/>
    <property type="match status" value="1"/>
</dbReference>
<feature type="domain" description="Novel STAND NTPase 1" evidence="1">
    <location>
        <begin position="206"/>
        <end position="347"/>
    </location>
</feature>
<dbReference type="EMBL" id="JACAZI010000006">
    <property type="protein sequence ID" value="KAF7358334.1"/>
    <property type="molecule type" value="Genomic_DNA"/>
</dbReference>
<dbReference type="AlphaFoldDB" id="A0A8H6YG24"/>
<comment type="caution">
    <text evidence="2">The sequence shown here is derived from an EMBL/GenBank/DDBJ whole genome shotgun (WGS) entry which is preliminary data.</text>
</comment>
<dbReference type="Gene3D" id="1.25.40.10">
    <property type="entry name" value="Tetratricopeptide repeat domain"/>
    <property type="match status" value="2"/>
</dbReference>
<proteinExistence type="predicted"/>
<evidence type="ECO:0000313" key="3">
    <source>
        <dbReference type="Proteomes" id="UP000620124"/>
    </source>
</evidence>
<evidence type="ECO:0000313" key="2">
    <source>
        <dbReference type="EMBL" id="KAF7358334.1"/>
    </source>
</evidence>
<dbReference type="Gene3D" id="3.40.50.300">
    <property type="entry name" value="P-loop containing nucleotide triphosphate hydrolases"/>
    <property type="match status" value="1"/>
</dbReference>
<evidence type="ECO:0000259" key="1">
    <source>
        <dbReference type="Pfam" id="PF20703"/>
    </source>
</evidence>
<dbReference type="InterPro" id="IPR011990">
    <property type="entry name" value="TPR-like_helical_dom_sf"/>
</dbReference>
<name>A0A8H6YG24_9AGAR</name>
<reference evidence="2" key="1">
    <citation type="submission" date="2020-05" db="EMBL/GenBank/DDBJ databases">
        <title>Mycena genomes resolve the evolution of fungal bioluminescence.</title>
        <authorList>
            <person name="Tsai I.J."/>
        </authorList>
    </citation>
    <scope>NUCLEOTIDE SEQUENCE</scope>
    <source>
        <strain evidence="2">CCC161011</strain>
    </source>
</reference>
<dbReference type="SUPFAM" id="SSF48452">
    <property type="entry name" value="TPR-like"/>
    <property type="match status" value="1"/>
</dbReference>
<dbReference type="PANTHER" id="PTHR47691:SF3">
    <property type="entry name" value="HTH-TYPE TRANSCRIPTIONAL REGULATOR RV0890C-RELATED"/>
    <property type="match status" value="1"/>
</dbReference>
<dbReference type="InterPro" id="IPR027417">
    <property type="entry name" value="P-loop_NTPase"/>
</dbReference>